<dbReference type="Proteomes" id="UP000553343">
    <property type="component" value="Unassembled WGS sequence"/>
</dbReference>
<evidence type="ECO:0000259" key="4">
    <source>
        <dbReference type="SMART" id="SM00382"/>
    </source>
</evidence>
<name>A0A850T7D0_9BACT</name>
<dbReference type="Pfam" id="PF07724">
    <property type="entry name" value="AAA_2"/>
    <property type="match status" value="1"/>
</dbReference>
<reference evidence="6 7" key="1">
    <citation type="submission" date="2020-06" db="EMBL/GenBank/DDBJ databases">
        <title>High-quality draft genome of sulfate reducer Desulfobacter latus type strain AcrS2 isolated from marine sediment.</title>
        <authorList>
            <person name="Hoppe M."/>
            <person name="Larsen C.K."/>
            <person name="Marshall I.P.G."/>
            <person name="Schramm A."/>
            <person name="Marietou A.G."/>
        </authorList>
    </citation>
    <scope>NUCLEOTIDE SEQUENCE [LARGE SCALE GENOMIC DNA]</scope>
    <source>
        <strain evidence="6 7">AcRS2</strain>
    </source>
</reference>
<gene>
    <name evidence="6" type="ORF">HXW94_10040</name>
</gene>
<dbReference type="InterPro" id="IPR019489">
    <property type="entry name" value="Clp_ATPase_C"/>
</dbReference>
<dbReference type="GO" id="GO:0016887">
    <property type="term" value="F:ATP hydrolysis activity"/>
    <property type="evidence" value="ECO:0007669"/>
    <property type="project" value="InterPro"/>
</dbReference>
<proteinExistence type="predicted"/>
<evidence type="ECO:0000313" key="6">
    <source>
        <dbReference type="EMBL" id="NWH05322.1"/>
    </source>
</evidence>
<feature type="domain" description="Clp ATPase C-terminal" evidence="5">
    <location>
        <begin position="324"/>
        <end position="409"/>
    </location>
</feature>
<protein>
    <submittedName>
        <fullName evidence="6">AAA family ATPase</fullName>
    </submittedName>
</protein>
<accession>A0A850T7D0</accession>
<evidence type="ECO:0000256" key="2">
    <source>
        <dbReference type="ARBA" id="ARBA00022840"/>
    </source>
</evidence>
<dbReference type="RefSeq" id="WP_178366778.1">
    <property type="nucleotide sequence ID" value="NZ_JACADJ010000031.1"/>
</dbReference>
<dbReference type="AlphaFoldDB" id="A0A850T7D0"/>
<dbReference type="InterPro" id="IPR027417">
    <property type="entry name" value="P-loop_NTPase"/>
</dbReference>
<dbReference type="InterPro" id="IPR050052">
    <property type="entry name" value="ATP-dep_Clp_protease_ClpX"/>
</dbReference>
<evidence type="ECO:0000313" key="7">
    <source>
        <dbReference type="Proteomes" id="UP000553343"/>
    </source>
</evidence>
<dbReference type="InterPro" id="IPR003593">
    <property type="entry name" value="AAA+_ATPase"/>
</dbReference>
<dbReference type="Pfam" id="PF10431">
    <property type="entry name" value="ClpB_D2-small"/>
    <property type="match status" value="1"/>
</dbReference>
<keyword evidence="1" id="KW-0547">Nucleotide-binding</keyword>
<sequence>MTYHNDATGPDPKKIEKELGEFLNKRFGGNVKILTPSIQPQQETTTGTPPESGKKKLINFNIKPSELITYLDQYVIRQDLAKSVLATKICTHFNRIRHQETMITEPFKITGNIKSNILLLGPTGIGKTYLIKLIAKKIGVPFVKADATKFSETGYVGGDVEDLIRDLVKEAKDDIALAECGIIYIDEVDKIAASPNVIGAQISRTGVQRALLKPMEETDVDLKVPHDPVSMMQELEAFQRTGKRSARRVNTANILFILSGAFSGLADIVKKRLSKQAIGFGASLTHTRKENELLKETRSEDLVAYGFESEFIGRVPVRCVLDELTQKDLYDILKMPNNPVILSKRLDFKSYGIDIVFTDEALEALAERAYKENTGARGLVSVVEQAMLCFEEKLPSESVPQFAITKHLLTDPKQALTDLIQGNDKEKYAAEYNHALVLFSNYISEYVKKNWKTFSIRYGLTLTQIRTKMVVQYYTTHVMEIEDAVKQVKKFYDDVKEMELEISKNYDLNVVFEEDAADFLIQQFIEHNATTDEILSKIYTDFFDGFNLIREKTGKARFFLSRKALTDHENYLNELIRKEIK</sequence>
<dbReference type="GO" id="GO:0051603">
    <property type="term" value="P:proteolysis involved in protein catabolic process"/>
    <property type="evidence" value="ECO:0007669"/>
    <property type="project" value="TreeGrafter"/>
</dbReference>
<dbReference type="GO" id="GO:0005524">
    <property type="term" value="F:ATP binding"/>
    <property type="evidence" value="ECO:0007669"/>
    <property type="project" value="UniProtKB-KW"/>
</dbReference>
<organism evidence="6 7">
    <name type="scientific">Desulfobacter latus</name>
    <dbReference type="NCBI Taxonomy" id="2292"/>
    <lineage>
        <taxon>Bacteria</taxon>
        <taxon>Pseudomonadati</taxon>
        <taxon>Thermodesulfobacteriota</taxon>
        <taxon>Desulfobacteria</taxon>
        <taxon>Desulfobacterales</taxon>
        <taxon>Desulfobacteraceae</taxon>
        <taxon>Desulfobacter</taxon>
    </lineage>
</organism>
<dbReference type="PANTHER" id="PTHR48102:SF7">
    <property type="entry name" value="ATP-DEPENDENT CLP PROTEASE ATP-BINDING SUBUNIT CLPX-LIKE, MITOCHONDRIAL"/>
    <property type="match status" value="1"/>
</dbReference>
<dbReference type="PANTHER" id="PTHR48102">
    <property type="entry name" value="ATP-DEPENDENT CLP PROTEASE ATP-BINDING SUBUNIT CLPX-LIKE, MITOCHONDRIAL-RELATED"/>
    <property type="match status" value="1"/>
</dbReference>
<evidence type="ECO:0000256" key="1">
    <source>
        <dbReference type="ARBA" id="ARBA00022741"/>
    </source>
</evidence>
<dbReference type="SUPFAM" id="SSF52540">
    <property type="entry name" value="P-loop containing nucleoside triphosphate hydrolases"/>
    <property type="match status" value="1"/>
</dbReference>
<keyword evidence="3" id="KW-0143">Chaperone</keyword>
<comment type="caution">
    <text evidence="6">The sequence shown here is derived from an EMBL/GenBank/DDBJ whole genome shotgun (WGS) entry which is preliminary data.</text>
</comment>
<evidence type="ECO:0000259" key="5">
    <source>
        <dbReference type="SMART" id="SM01086"/>
    </source>
</evidence>
<feature type="domain" description="AAA+ ATPase" evidence="4">
    <location>
        <begin position="113"/>
        <end position="226"/>
    </location>
</feature>
<dbReference type="EMBL" id="JACADJ010000031">
    <property type="protein sequence ID" value="NWH05322.1"/>
    <property type="molecule type" value="Genomic_DNA"/>
</dbReference>
<dbReference type="Gene3D" id="3.40.50.300">
    <property type="entry name" value="P-loop containing nucleotide triphosphate hydrolases"/>
    <property type="match status" value="1"/>
</dbReference>
<dbReference type="Gene3D" id="1.10.8.60">
    <property type="match status" value="1"/>
</dbReference>
<dbReference type="SMART" id="SM00382">
    <property type="entry name" value="AAA"/>
    <property type="match status" value="1"/>
</dbReference>
<keyword evidence="2" id="KW-0067">ATP-binding</keyword>
<evidence type="ECO:0000256" key="3">
    <source>
        <dbReference type="ARBA" id="ARBA00023186"/>
    </source>
</evidence>
<dbReference type="InterPro" id="IPR003959">
    <property type="entry name" value="ATPase_AAA_core"/>
</dbReference>
<dbReference type="SMART" id="SM01086">
    <property type="entry name" value="ClpB_D2-small"/>
    <property type="match status" value="1"/>
</dbReference>
<keyword evidence="7" id="KW-1185">Reference proteome</keyword>